<organism evidence="3 4">
    <name type="scientific">Luteolibacter pohnpeiensis</name>
    <dbReference type="NCBI Taxonomy" id="454153"/>
    <lineage>
        <taxon>Bacteria</taxon>
        <taxon>Pseudomonadati</taxon>
        <taxon>Verrucomicrobiota</taxon>
        <taxon>Verrucomicrobiia</taxon>
        <taxon>Verrucomicrobiales</taxon>
        <taxon>Verrucomicrobiaceae</taxon>
        <taxon>Luteolibacter</taxon>
    </lineage>
</organism>
<dbReference type="Gene3D" id="2.60.120.260">
    <property type="entry name" value="Galactose-binding domain-like"/>
    <property type="match status" value="1"/>
</dbReference>
<dbReference type="InterPro" id="IPR008979">
    <property type="entry name" value="Galactose-bd-like_sf"/>
</dbReference>
<feature type="non-terminal residue" evidence="3">
    <location>
        <position position="776"/>
    </location>
</feature>
<proteinExistence type="predicted"/>
<evidence type="ECO:0000259" key="2">
    <source>
        <dbReference type="Pfam" id="PF00754"/>
    </source>
</evidence>
<comment type="caution">
    <text evidence="3">The sequence shown here is derived from an EMBL/GenBank/DDBJ whole genome shotgun (WGS) entry which is preliminary data.</text>
</comment>
<evidence type="ECO:0000313" key="4">
    <source>
        <dbReference type="Proteomes" id="UP000603141"/>
    </source>
</evidence>
<reference evidence="3" key="1">
    <citation type="submission" date="2021-01" db="EMBL/GenBank/DDBJ databases">
        <title>Modified the classification status of verrucomicrobia.</title>
        <authorList>
            <person name="Feng X."/>
        </authorList>
    </citation>
    <scope>NUCLEOTIDE SEQUENCE</scope>
    <source>
        <strain evidence="3">KCTC 22041</strain>
    </source>
</reference>
<dbReference type="EMBL" id="JAENIJ010000034">
    <property type="protein sequence ID" value="MBK1884093.1"/>
    <property type="molecule type" value="Genomic_DNA"/>
</dbReference>
<feature type="domain" description="F5/8 type C" evidence="2">
    <location>
        <begin position="417"/>
        <end position="491"/>
    </location>
</feature>
<dbReference type="InterPro" id="IPR000421">
    <property type="entry name" value="FA58C"/>
</dbReference>
<dbReference type="InterPro" id="IPR013425">
    <property type="entry name" value="Autotrns_rpt"/>
</dbReference>
<keyword evidence="4" id="KW-1185">Reference proteome</keyword>
<dbReference type="Proteomes" id="UP000603141">
    <property type="component" value="Unassembled WGS sequence"/>
</dbReference>
<dbReference type="SUPFAM" id="SSF49785">
    <property type="entry name" value="Galactose-binding domain-like"/>
    <property type="match status" value="1"/>
</dbReference>
<evidence type="ECO:0000313" key="3">
    <source>
        <dbReference type="EMBL" id="MBK1884093.1"/>
    </source>
</evidence>
<dbReference type="AlphaFoldDB" id="A0A934VXQ3"/>
<gene>
    <name evidence="3" type="ORF">JIN85_16860</name>
</gene>
<dbReference type="NCBIfam" id="TIGR02601">
    <property type="entry name" value="autotrns_rpt"/>
    <property type="match status" value="1"/>
</dbReference>
<sequence>MSYAQTSRTWSVAEGDYSESINWSPAGTPAITDPITIAEGTATASEVFTRAASTTLSGGTLDVTGFDFANASTGAATLSISAGQLIHSGAVFSLAMDNEGTFIQTGGSVTSNTTDGWYLSNATGSKGVYELTGGDLTVYTTSTAVAKQIHIGLQSNGDLFHIDGGTANFSGSSTRRFYTSTNSILRIDSGTLNADNLLYFVVGRVGATNVNSLMEVNGGAVNMTNIPDNGAFIVGGAGDGLLQMNGGTIATNNGALWISDGAINGTVNQTGGEIDLGTSNLTIARASTGRGCYQMSGGKLTAGSIVIGNGASPQFAFQGGQIVLSGDQTDLLDASWFYALSPVETVYDAESDTTTFTATPVEGKESTYQYYRFTPTRLRDRFSQSVQMSEFNFLLDGVPVSLDGVTVDNGGAETPEAEGPDNLVDGDVATKWYQAESGPLVFTFPTPVTIDGYRFYTANDAVDRDPQRWTLEGSSDGETWEVIDRVQTNYPTPVGRKIATLDVPLPTVVPEEMAITSLDWIGDKSSVWNDGLKNWYADEASVWIDDVDAIFGEQGETKAVTIDGAVAASLLEFDAAGYSLSGGSISVSSGVINTNYDATIGSVITGTPEIRKGGDGILELTGQNTFTGKTNVRAGSLIFSGTASSTGNGGLLMSNETGAKTVFEMNSSGSLTYTGSALIGNATDSVSIFHQTSGMVTSGSNGAYFTVGNGSNAYAEFRLDGGTFQAYEPSPAGIRVGFGGSYGSLVQTGGTLNCPRYLAIGSATGTGMASFLSGNA</sequence>
<name>A0A934VXQ3_9BACT</name>
<accession>A0A934VXQ3</accession>
<keyword evidence="1" id="KW-0732">Signal</keyword>
<dbReference type="RefSeq" id="WP_200272954.1">
    <property type="nucleotide sequence ID" value="NZ_JAENIJ010000034.1"/>
</dbReference>
<protein>
    <submittedName>
        <fullName evidence="3">Discoidin domain-containing protein</fullName>
    </submittedName>
</protein>
<dbReference type="Pfam" id="PF00754">
    <property type="entry name" value="F5_F8_type_C"/>
    <property type="match status" value="1"/>
</dbReference>
<evidence type="ECO:0000256" key="1">
    <source>
        <dbReference type="ARBA" id="ARBA00022729"/>
    </source>
</evidence>